<dbReference type="STRING" id="1893.SAMN02787144_102367"/>
<dbReference type="Proteomes" id="UP000181909">
    <property type="component" value="Unassembled WGS sequence"/>
</dbReference>
<dbReference type="EMBL" id="FPJO01000023">
    <property type="protein sequence ID" value="SFY39343.1"/>
    <property type="molecule type" value="Genomic_DNA"/>
</dbReference>
<protein>
    <submittedName>
        <fullName evidence="1">Uncharacterized protein</fullName>
    </submittedName>
</protein>
<proteinExistence type="predicted"/>
<evidence type="ECO:0000313" key="1">
    <source>
        <dbReference type="EMBL" id="SFY39343.1"/>
    </source>
</evidence>
<name>A0A1K2EUL3_STRAR</name>
<gene>
    <name evidence="1" type="ORF">SAMN02787144_102367</name>
</gene>
<dbReference type="AlphaFoldDB" id="A0A1K2EUL3"/>
<evidence type="ECO:0000313" key="2">
    <source>
        <dbReference type="Proteomes" id="UP000181909"/>
    </source>
</evidence>
<accession>A0A1K2EUL3</accession>
<organism evidence="1 2">
    <name type="scientific">Streptomyces atratus</name>
    <dbReference type="NCBI Taxonomy" id="1893"/>
    <lineage>
        <taxon>Bacteria</taxon>
        <taxon>Bacillati</taxon>
        <taxon>Actinomycetota</taxon>
        <taxon>Actinomycetes</taxon>
        <taxon>Kitasatosporales</taxon>
        <taxon>Streptomycetaceae</taxon>
        <taxon>Streptomyces</taxon>
    </lineage>
</organism>
<reference evidence="1 2" key="1">
    <citation type="submission" date="2016-11" db="EMBL/GenBank/DDBJ databases">
        <authorList>
            <person name="Jaros S."/>
            <person name="Januszkiewicz K."/>
            <person name="Wedrychowicz H."/>
        </authorList>
    </citation>
    <scope>NUCLEOTIDE SEQUENCE [LARGE SCALE GENOMIC DNA]</scope>
    <source>
        <strain evidence="1 2">OK807</strain>
    </source>
</reference>
<sequence length="232" mass="25132">MGGEGNFPRSLKALCVVERGDVGHRVVGFRDPVERSWYEVEFGPDRLARDGSDVDAPAVGECLDDEESATAPACWSGVDTAGSCSPRVSVTSIRRSSSRWVVRPSWKFWPGTRPWTAALAAGSATMCAAGSQTIPQSPRCAVARRRASLAPRRVGESNTVNCRTGAECSVRVISWVTSLSVAAHAYREQQRAPYVRRLSRACPVLSRLSGVTCRGDRGLSQERQNASEVRHG</sequence>